<dbReference type="PRINTS" id="PR01046">
    <property type="entry name" value="TRNASYNTHPRO"/>
</dbReference>
<evidence type="ECO:0000256" key="5">
    <source>
        <dbReference type="ARBA" id="ARBA00022741"/>
    </source>
</evidence>
<dbReference type="NCBIfam" id="TIGR00409">
    <property type="entry name" value="proS_fam_II"/>
    <property type="match status" value="1"/>
</dbReference>
<dbReference type="InterPro" id="IPR002316">
    <property type="entry name" value="Pro-tRNA-ligase_IIa"/>
</dbReference>
<evidence type="ECO:0000256" key="8">
    <source>
        <dbReference type="ARBA" id="ARBA00023146"/>
    </source>
</evidence>
<dbReference type="GO" id="GO:0140096">
    <property type="term" value="F:catalytic activity, acting on a protein"/>
    <property type="evidence" value="ECO:0007669"/>
    <property type="project" value="UniProtKB-ARBA"/>
</dbReference>
<dbReference type="GO" id="GO:0016740">
    <property type="term" value="F:transferase activity"/>
    <property type="evidence" value="ECO:0007669"/>
    <property type="project" value="UniProtKB-ARBA"/>
</dbReference>
<evidence type="ECO:0000256" key="4">
    <source>
        <dbReference type="ARBA" id="ARBA00022598"/>
    </source>
</evidence>
<evidence type="ECO:0000259" key="11">
    <source>
        <dbReference type="PROSITE" id="PS50862"/>
    </source>
</evidence>
<dbReference type="GO" id="GO:0005829">
    <property type="term" value="C:cytosol"/>
    <property type="evidence" value="ECO:0007669"/>
    <property type="project" value="TreeGrafter"/>
</dbReference>
<proteinExistence type="inferred from homology"/>
<dbReference type="SUPFAM" id="SSF55826">
    <property type="entry name" value="YbaK/ProRS associated domain"/>
    <property type="match status" value="1"/>
</dbReference>
<dbReference type="Proteomes" id="UP000241783">
    <property type="component" value="Unassembled WGS sequence"/>
</dbReference>
<evidence type="ECO:0000313" key="13">
    <source>
        <dbReference type="EMBL" id="MDD1383074.1"/>
    </source>
</evidence>
<reference evidence="12" key="3">
    <citation type="submission" date="2021-10" db="EMBL/GenBank/DDBJ databases">
        <title>Evolutionary history and lifestyle of the vertebrate symbiont Limosilactobacillus reuteri.</title>
        <authorList>
            <person name="Zheng J."/>
            <person name="Li F."/>
            <person name="Gaenzle M."/>
            <person name="Walter J."/>
        </authorList>
    </citation>
    <scope>NUCLEOTIDE SEQUENCE</scope>
    <source>
        <strain evidence="12">GQ_1_3_1</strain>
    </source>
</reference>
<evidence type="ECO:0000256" key="1">
    <source>
        <dbReference type="ARBA" id="ARBA00004496"/>
    </source>
</evidence>
<evidence type="ECO:0000256" key="10">
    <source>
        <dbReference type="HAMAP-Rule" id="MF_01569"/>
    </source>
</evidence>
<evidence type="ECO:0000313" key="16">
    <source>
        <dbReference type="Proteomes" id="UP000241783"/>
    </source>
</evidence>
<dbReference type="EMBL" id="JAQTKT010000001">
    <property type="protein sequence ID" value="MDD1383074.1"/>
    <property type="molecule type" value="Genomic_DNA"/>
</dbReference>
<dbReference type="EMBL" id="JAJGWB010000124">
    <property type="protein sequence ID" value="MCC4477703.1"/>
    <property type="molecule type" value="Genomic_DNA"/>
</dbReference>
<dbReference type="EMBL" id="PZQO01000001">
    <property type="protein sequence ID" value="PTM30798.1"/>
    <property type="molecule type" value="Genomic_DNA"/>
</dbReference>
<dbReference type="InterPro" id="IPR023717">
    <property type="entry name" value="Pro-tRNA-Synthase_IIa_type1"/>
</dbReference>
<dbReference type="PANTHER" id="PTHR42753">
    <property type="entry name" value="MITOCHONDRIAL RIBOSOME PROTEIN L39/PROLYL-TRNA LIGASE FAMILY MEMBER"/>
    <property type="match status" value="1"/>
</dbReference>
<dbReference type="InterPro" id="IPR050062">
    <property type="entry name" value="Pro-tRNA_synthetase"/>
</dbReference>
<keyword evidence="3 10" id="KW-0963">Cytoplasm</keyword>
<keyword evidence="6 10" id="KW-0067">ATP-binding</keyword>
<dbReference type="EC" id="6.1.1.15" evidence="10"/>
<dbReference type="InterPro" id="IPR036621">
    <property type="entry name" value="Anticodon-bd_dom_sf"/>
</dbReference>
<dbReference type="CDD" id="cd00861">
    <property type="entry name" value="ProRS_anticodon_short"/>
    <property type="match status" value="1"/>
</dbReference>
<dbReference type="Proteomes" id="UP001217945">
    <property type="component" value="Unassembled WGS sequence"/>
</dbReference>
<evidence type="ECO:0000256" key="2">
    <source>
        <dbReference type="ARBA" id="ARBA00011738"/>
    </source>
</evidence>
<keyword evidence="5 10" id="KW-0547">Nucleotide-binding</keyword>
<dbReference type="InterPro" id="IPR036754">
    <property type="entry name" value="YbaK/aa-tRNA-synt-asso_dom_sf"/>
</dbReference>
<evidence type="ECO:0000313" key="15">
    <source>
        <dbReference type="EMBL" id="QLQ61158.1"/>
    </source>
</evidence>
<dbReference type="Pfam" id="PF00587">
    <property type="entry name" value="tRNA-synt_2b"/>
    <property type="match status" value="1"/>
</dbReference>
<dbReference type="FunFam" id="3.40.50.800:FF:000011">
    <property type="entry name" value="Proline--tRNA ligase"/>
    <property type="match status" value="1"/>
</dbReference>
<comment type="domain">
    <text evidence="10">Consists of three domains: the N-terminal catalytic domain, the editing domain and the C-terminal anticodon-binding domain.</text>
</comment>
<comment type="similarity">
    <text evidence="10">Belongs to the class-II aminoacyl-tRNA synthetase family. ProS type 1 subfamily.</text>
</comment>
<evidence type="ECO:0000313" key="12">
    <source>
        <dbReference type="EMBL" id="MCC4477703.1"/>
    </source>
</evidence>
<protein>
    <recommendedName>
        <fullName evidence="10">Proline--tRNA ligase</fullName>
        <ecNumber evidence="10">6.1.1.15</ecNumber>
    </recommendedName>
    <alternativeName>
        <fullName evidence="10">Prolyl-tRNA synthetase</fullName>
        <shortName evidence="10">ProRS</shortName>
    </alternativeName>
</protein>
<dbReference type="SUPFAM" id="SSF55681">
    <property type="entry name" value="Class II aaRS and biotin synthetases"/>
    <property type="match status" value="1"/>
</dbReference>
<comment type="subunit">
    <text evidence="2 10">Homodimer.</text>
</comment>
<sequence length="577" mass="64182">MKQSKVLIPTKKEAPSDAEALSHKMMIRAGYIYQVSAGVWSYLPLAYRVIRKVENIIRDEMDKAGAVEMLMPGLLPADLWKESGRYESYGDNLFKLKDRRDRDFILGPTHEETFTEVLRDSIKSYKKLPLVVYQLQDKFRDEDRPRYGILRGKEFEMLDGYSFSADQEGLDEAYNNQAKAYRNIFDRIGLNYKVILADSGTMGGKNSQEFSAPAEVGEDIIAYTDGDYAANIEKAESKFTGVQQTAAPAPIEKKATPGAHTVDEAAESLDLDPNQVIKSMLYIAKMSEDEYQPVLVLMRGDDEVNEAKVTNALDCEELELATEEDAEKYLNAHPGSLGPVGVGEEVKILADNYVKVLVNMACGANEDGYHYINANIDRDFRVDQFGDFRNVKEGEIAPDGKPLKFTPGIEIGHIFKLGTHYSSKLGAQVLDSNGRLTDVIMGSYGIGVTRLLSAVAEQNADENGLVWPNSIAPFDVHVIPVNAKKEDQMAMADKIDQQLTEAGYEVLVDDRKERAGVKFADSDLIGIPIRVTVGKKAQDGIVEIKIRKTGETVEVKQEELVNTVGILLKQLNEEKNK</sequence>
<dbReference type="PROSITE" id="PS50862">
    <property type="entry name" value="AA_TRNA_LIGASE_II"/>
    <property type="match status" value="1"/>
</dbReference>
<dbReference type="Gene3D" id="3.30.930.10">
    <property type="entry name" value="Bira Bifunctional Protein, Domain 2"/>
    <property type="match status" value="2"/>
</dbReference>
<reference evidence="14 16" key="1">
    <citation type="submission" date="2018-03" db="EMBL/GenBank/DDBJ databases">
        <title>Genome Sequences of Lactobacillus sp. Isolates from Traditional Turkish Sourdough.</title>
        <authorList>
            <person name="Skory C.D."/>
            <person name="Dertli E."/>
        </authorList>
    </citation>
    <scope>NUCLEOTIDE SEQUENCE [LARGE SCALE GENOMIC DNA]</scope>
    <source>
        <strain evidence="14 16">E81</strain>
    </source>
</reference>
<accession>A0A1S9ATE0</accession>
<dbReference type="InterPro" id="IPR045864">
    <property type="entry name" value="aa-tRNA-synth_II/BPL/LPL"/>
</dbReference>
<evidence type="ECO:0000313" key="14">
    <source>
        <dbReference type="EMBL" id="PTM30798.1"/>
    </source>
</evidence>
<dbReference type="CDD" id="cd00779">
    <property type="entry name" value="ProRS_core_prok"/>
    <property type="match status" value="1"/>
</dbReference>
<gene>
    <name evidence="10" type="primary">proS</name>
    <name evidence="14" type="ORF">DA796_00085</name>
    <name evidence="15" type="ORF">HHK02_08190</name>
    <name evidence="12" type="ORF">LMB76_05650</name>
    <name evidence="13" type="ORF">PSQ53_09180</name>
</gene>
<dbReference type="InterPro" id="IPR006195">
    <property type="entry name" value="aa-tRNA-synth_II"/>
</dbReference>
<evidence type="ECO:0000256" key="9">
    <source>
        <dbReference type="ARBA" id="ARBA00047671"/>
    </source>
</evidence>
<evidence type="ECO:0000256" key="6">
    <source>
        <dbReference type="ARBA" id="ARBA00022840"/>
    </source>
</evidence>
<dbReference type="Pfam" id="PF04073">
    <property type="entry name" value="tRNA_edit"/>
    <property type="match status" value="1"/>
</dbReference>
<evidence type="ECO:0000313" key="17">
    <source>
        <dbReference type="Proteomes" id="UP000510868"/>
    </source>
</evidence>
<evidence type="ECO:0000256" key="3">
    <source>
        <dbReference type="ARBA" id="ARBA00022490"/>
    </source>
</evidence>
<dbReference type="InterPro" id="IPR004154">
    <property type="entry name" value="Anticodon-bd"/>
</dbReference>
<comment type="catalytic activity">
    <reaction evidence="9 10">
        <text>tRNA(Pro) + L-proline + ATP = L-prolyl-tRNA(Pro) + AMP + diphosphate</text>
        <dbReference type="Rhea" id="RHEA:14305"/>
        <dbReference type="Rhea" id="RHEA-COMP:9700"/>
        <dbReference type="Rhea" id="RHEA-COMP:9702"/>
        <dbReference type="ChEBI" id="CHEBI:30616"/>
        <dbReference type="ChEBI" id="CHEBI:33019"/>
        <dbReference type="ChEBI" id="CHEBI:60039"/>
        <dbReference type="ChEBI" id="CHEBI:78442"/>
        <dbReference type="ChEBI" id="CHEBI:78532"/>
        <dbReference type="ChEBI" id="CHEBI:456215"/>
        <dbReference type="EC" id="6.1.1.15"/>
    </reaction>
</comment>
<keyword evidence="4 10" id="KW-0436">Ligase</keyword>
<dbReference type="InterPro" id="IPR007214">
    <property type="entry name" value="YbaK/aa-tRNA-synth-assoc-dom"/>
</dbReference>
<organism evidence="12 18">
    <name type="scientific">Limosilactobacillus reuteri</name>
    <name type="common">Lactobacillus reuteri</name>
    <dbReference type="NCBI Taxonomy" id="1598"/>
    <lineage>
        <taxon>Bacteria</taxon>
        <taxon>Bacillati</taxon>
        <taxon>Bacillota</taxon>
        <taxon>Bacilli</taxon>
        <taxon>Lactobacillales</taxon>
        <taxon>Lactobacillaceae</taxon>
        <taxon>Limosilactobacillus</taxon>
    </lineage>
</organism>
<evidence type="ECO:0000256" key="7">
    <source>
        <dbReference type="ARBA" id="ARBA00022917"/>
    </source>
</evidence>
<dbReference type="EMBL" id="CP059275">
    <property type="protein sequence ID" value="QLQ61158.1"/>
    <property type="molecule type" value="Genomic_DNA"/>
</dbReference>
<dbReference type="InterPro" id="IPR033730">
    <property type="entry name" value="ProRS_core_prok"/>
</dbReference>
<dbReference type="RefSeq" id="WP_003671142.1">
    <property type="nucleotide sequence ID" value="NZ_CAKMAK010000007.1"/>
</dbReference>
<name>A0A1S9ATE0_LIMRT</name>
<feature type="domain" description="Aminoacyl-transfer RNA synthetases class-II family profile" evidence="11">
    <location>
        <begin position="47"/>
        <end position="468"/>
    </location>
</feature>
<dbReference type="SUPFAM" id="SSF52954">
    <property type="entry name" value="Class II aaRS ABD-related"/>
    <property type="match status" value="1"/>
</dbReference>
<reference evidence="15 17" key="2">
    <citation type="submission" date="2020-07" db="EMBL/GenBank/DDBJ databases">
        <title>Genome sequence of Lactobacillus reuteri CNEI-KCA3 isolated from the faeces of a reared-broiler chicken, South-East Nigeria, reveals presence of CRISPR arrays.</title>
        <authorList>
            <person name="Anukam K.C."/>
            <person name="Ibezim C.N."/>
            <person name="BeecK W.V."/>
            <person name="Allonsius C."/>
            <person name="Broek M.D."/>
            <person name="Tuyaerts I."/>
            <person name="Attama A."/>
            <person name="Esimone C.O."/>
            <person name="Lebeer S."/>
        </authorList>
    </citation>
    <scope>NUCLEOTIDE SEQUENCE [LARGE SCALE GENOMIC DNA]</scope>
    <source>
        <strain evidence="15 17">CNEI-KCA3</strain>
    </source>
</reference>
<keyword evidence="8 10" id="KW-0030">Aminoacyl-tRNA synthetase</keyword>
<dbReference type="PANTHER" id="PTHR42753:SF2">
    <property type="entry name" value="PROLINE--TRNA LIGASE"/>
    <property type="match status" value="1"/>
</dbReference>
<dbReference type="Pfam" id="PF03129">
    <property type="entry name" value="HGTP_anticodon"/>
    <property type="match status" value="1"/>
</dbReference>
<dbReference type="InterPro" id="IPR004500">
    <property type="entry name" value="Pro-tRNA-synth_IIa_bac-type"/>
</dbReference>
<dbReference type="CDD" id="cd04334">
    <property type="entry name" value="ProRS-INS"/>
    <property type="match status" value="1"/>
</dbReference>
<dbReference type="GO" id="GO:0005524">
    <property type="term" value="F:ATP binding"/>
    <property type="evidence" value="ECO:0007669"/>
    <property type="project" value="UniProtKB-UniRule"/>
</dbReference>
<dbReference type="Proteomes" id="UP001198026">
    <property type="component" value="Unassembled WGS sequence"/>
</dbReference>
<dbReference type="Gene3D" id="3.90.960.10">
    <property type="entry name" value="YbaK/aminoacyl-tRNA synthetase-associated domain"/>
    <property type="match status" value="1"/>
</dbReference>
<dbReference type="Proteomes" id="UP000510868">
    <property type="component" value="Chromosome"/>
</dbReference>
<dbReference type="Gene3D" id="3.40.50.800">
    <property type="entry name" value="Anticodon-binding domain"/>
    <property type="match status" value="1"/>
</dbReference>
<comment type="subcellular location">
    <subcellularLocation>
        <location evidence="1 10">Cytoplasm</location>
    </subcellularLocation>
</comment>
<dbReference type="GO" id="GO:0004827">
    <property type="term" value="F:proline-tRNA ligase activity"/>
    <property type="evidence" value="ECO:0007669"/>
    <property type="project" value="UniProtKB-UniRule"/>
</dbReference>
<dbReference type="NCBIfam" id="NF006625">
    <property type="entry name" value="PRK09194.1"/>
    <property type="match status" value="1"/>
</dbReference>
<dbReference type="GO" id="GO:0006433">
    <property type="term" value="P:prolyl-tRNA aminoacylation"/>
    <property type="evidence" value="ECO:0007669"/>
    <property type="project" value="UniProtKB-UniRule"/>
</dbReference>
<comment type="function">
    <text evidence="10">Catalyzes the attachment of proline to tRNA(Pro) in a two-step reaction: proline is first activated by ATP to form Pro-AMP and then transferred to the acceptor end of tRNA(Pro). As ProRS can inadvertently accommodate and process non-cognate amino acids such as alanine and cysteine, to avoid such errors it has two additional distinct editing activities against alanine. One activity is designated as 'pretransfer' editing and involves the tRNA(Pro)-independent hydrolysis of activated Ala-AMP. The other activity is designated 'posttransfer' editing and involves deacylation of mischarged Ala-tRNA(Pro). The misacylated Cys-tRNA(Pro) is not edited by ProRS.</text>
</comment>
<dbReference type="GO" id="GO:0002161">
    <property type="term" value="F:aminoacyl-tRNA deacylase activity"/>
    <property type="evidence" value="ECO:0007669"/>
    <property type="project" value="InterPro"/>
</dbReference>
<dbReference type="HAMAP" id="MF_01569">
    <property type="entry name" value="Pro_tRNA_synth_type1"/>
    <property type="match status" value="1"/>
</dbReference>
<keyword evidence="7 10" id="KW-0648">Protein biosynthesis</keyword>
<dbReference type="InterPro" id="IPR002314">
    <property type="entry name" value="aa-tRNA-synt_IIb"/>
</dbReference>
<dbReference type="AlphaFoldDB" id="A0A1S9ATE0"/>
<reference evidence="13" key="4">
    <citation type="submission" date="2023-02" db="EMBL/GenBank/DDBJ databases">
        <title>Complete genome sequence of Limosilactobacillus reuteri SRCM217616 isolated from Bos taurus feces.</title>
        <authorList>
            <person name="Yang H.-G."/>
            <person name="Kim J.-W."/>
            <person name="Ha G.-S."/>
            <person name="Yang H.-J."/>
            <person name="Jeong D.-Y."/>
        </authorList>
    </citation>
    <scope>NUCLEOTIDE SEQUENCE</scope>
    <source>
        <strain evidence="13">SRCM217616</strain>
    </source>
</reference>
<dbReference type="InterPro" id="IPR044140">
    <property type="entry name" value="ProRS_anticodon_short"/>
</dbReference>
<evidence type="ECO:0000313" key="18">
    <source>
        <dbReference type="Proteomes" id="UP001198026"/>
    </source>
</evidence>